<name>A0A0U5GSI2_ASPCI</name>
<dbReference type="OrthoDB" id="4438282at2759"/>
<feature type="compositionally biased region" description="Acidic residues" evidence="1">
    <location>
        <begin position="471"/>
        <end position="481"/>
    </location>
</feature>
<feature type="chain" id="PRO_5006858171" description="F-box domain-containing protein" evidence="2">
    <location>
        <begin position="20"/>
        <end position="659"/>
    </location>
</feature>
<keyword evidence="4" id="KW-1185">Reference proteome</keyword>
<evidence type="ECO:0000256" key="2">
    <source>
        <dbReference type="SAM" id="SignalP"/>
    </source>
</evidence>
<feature type="region of interest" description="Disordered" evidence="1">
    <location>
        <begin position="471"/>
        <end position="526"/>
    </location>
</feature>
<accession>A0A0U5GSI2</accession>
<dbReference type="EMBL" id="CDMC01000006">
    <property type="protein sequence ID" value="CEN61281.1"/>
    <property type="molecule type" value="Genomic_DNA"/>
</dbReference>
<proteinExistence type="predicted"/>
<feature type="compositionally biased region" description="Basic and acidic residues" evidence="1">
    <location>
        <begin position="512"/>
        <end position="526"/>
    </location>
</feature>
<evidence type="ECO:0008006" key="5">
    <source>
        <dbReference type="Google" id="ProtNLM"/>
    </source>
</evidence>
<keyword evidence="2" id="KW-0732">Signal</keyword>
<feature type="compositionally biased region" description="Pro residues" evidence="1">
    <location>
        <begin position="482"/>
        <end position="492"/>
    </location>
</feature>
<dbReference type="Proteomes" id="UP000054771">
    <property type="component" value="Unassembled WGS sequence"/>
</dbReference>
<protein>
    <recommendedName>
        <fullName evidence="5">F-box domain-containing protein</fullName>
    </recommendedName>
</protein>
<evidence type="ECO:0000313" key="3">
    <source>
        <dbReference type="EMBL" id="CEN61281.1"/>
    </source>
</evidence>
<organism evidence="3 4">
    <name type="scientific">Aspergillus calidoustus</name>
    <dbReference type="NCBI Taxonomy" id="454130"/>
    <lineage>
        <taxon>Eukaryota</taxon>
        <taxon>Fungi</taxon>
        <taxon>Dikarya</taxon>
        <taxon>Ascomycota</taxon>
        <taxon>Pezizomycotina</taxon>
        <taxon>Eurotiomycetes</taxon>
        <taxon>Eurotiomycetidae</taxon>
        <taxon>Eurotiales</taxon>
        <taxon>Aspergillaceae</taxon>
        <taxon>Aspergillus</taxon>
        <taxon>Aspergillus subgen. Nidulantes</taxon>
    </lineage>
</organism>
<dbReference type="STRING" id="454130.A0A0U5GSI2"/>
<feature type="signal peptide" evidence="2">
    <location>
        <begin position="1"/>
        <end position="19"/>
    </location>
</feature>
<gene>
    <name evidence="3" type="ORF">ASPCAL07941</name>
</gene>
<evidence type="ECO:0000256" key="1">
    <source>
        <dbReference type="SAM" id="MobiDB-lite"/>
    </source>
</evidence>
<sequence>MPNTPGLLALTVLCNTICADSILNSLHRRDLKSLRITCRALDDIVVEQSHLFQRAYISAAKADLHVLEAISTTPRLASRVTELIWDVSMDLQYIGQSETAIPLARDRDWDATVACTMDEYAKVLCKGEDFRVLLTALPRFPRLRGVVFTDLMSEWAAIPKEETATLYRTSVLPARPGMRSYESPAMREWSRVKVGGLGPARIPWSPEPDAGVYGELQMWAEGFVKRLNVTMSNNEGPSSDDTTPALDISSLRNKYYRGPILAVAAFHAHGRRLNSFAVEAARGGTYSEFCRRVSHVAWLAGHPCFQGLDVRRLGEFTGLIDGFADTFRSVRRLCLCLENRHDEGKESTWRPYVDRLLVSAHELRTLELRMNNGKEDLSELRLPMLPRLQSLVLDSFSIAREVLSDYLLDWSRRTGLQVLHLVDCRILVPRGTSEMDVLGMFLDMDITTDDDQHPSPVEESDICLNIHIPDDSEASESDSEDPPPSPSPPGTPIPFNDIDFGPEPPSPTFDYNNRETEDPNDPECRPWSRRMWNEHPDAQFAAQDPRSWADFFEQEYWNDWHRFQEAKYDGDYDADTPDIEDELPIPRVRAGLARRFGSAGKESFEFVVPVAALSGGSAGVAWGGDGERGDWRAQGSRSGEVMRILIDNFCVEALEGVES</sequence>
<reference evidence="4" key="1">
    <citation type="journal article" date="2016" name="Genome Announc.">
        <title>Draft genome sequences of fungus Aspergillus calidoustus.</title>
        <authorList>
            <person name="Horn F."/>
            <person name="Linde J."/>
            <person name="Mattern D.J."/>
            <person name="Walther G."/>
            <person name="Guthke R."/>
            <person name="Scherlach K."/>
            <person name="Martin K."/>
            <person name="Brakhage A.A."/>
            <person name="Petzke L."/>
            <person name="Valiante V."/>
        </authorList>
    </citation>
    <scope>NUCLEOTIDE SEQUENCE [LARGE SCALE GENOMIC DNA]</scope>
    <source>
        <strain evidence="4">SF006504</strain>
    </source>
</reference>
<evidence type="ECO:0000313" key="4">
    <source>
        <dbReference type="Proteomes" id="UP000054771"/>
    </source>
</evidence>
<dbReference type="AlphaFoldDB" id="A0A0U5GSI2"/>